<reference evidence="7 8" key="1">
    <citation type="submission" date="2021-10" db="EMBL/GenBank/DDBJ databases">
        <authorList>
            <person name="Koch H."/>
        </authorList>
    </citation>
    <scope>NUCLEOTIDE SEQUENCE [LARGE SCALE GENOMIC DNA]</scope>
    <source>
        <strain evidence="7">6680</strain>
    </source>
</reference>
<dbReference type="Pfam" id="PF00466">
    <property type="entry name" value="Ribosomal_L10"/>
    <property type="match status" value="1"/>
</dbReference>
<protein>
    <recommendedName>
        <fullName evidence="5 6">Large ribosomal subunit protein uL10</fullName>
    </recommendedName>
</protein>
<dbReference type="Proteomes" id="UP000839052">
    <property type="component" value="Chromosome"/>
</dbReference>
<dbReference type="SUPFAM" id="SSF160369">
    <property type="entry name" value="Ribosomal protein L10-like"/>
    <property type="match status" value="1"/>
</dbReference>
<dbReference type="Gene3D" id="3.30.70.1730">
    <property type="match status" value="1"/>
</dbReference>
<comment type="similarity">
    <text evidence="2 6">Belongs to the universal ribosomal protein uL10 family.</text>
</comment>
<sequence>MVCPRAGIILFPRLKDAVVNSGSLGLGLVFQLKMENDLGLNLQEKQAIVAEVNEQVTQAQTIVLAEYRGIAVSDITKLRATARKSGVYFRVLKNTLARRAVQGTPFEVLAEKMVGPLIYSISADPVAAAKIVHEFAKTNGKLVIKAGAMVGSLMSAEQVAVLAAIPSRNELIARLMATMNAATSTFVRGLAAIRDKKEAETAAA</sequence>
<dbReference type="Gene3D" id="6.10.250.2350">
    <property type="match status" value="1"/>
</dbReference>
<dbReference type="InterPro" id="IPR001790">
    <property type="entry name" value="Ribosomal_uL10"/>
</dbReference>
<evidence type="ECO:0000313" key="8">
    <source>
        <dbReference type="Proteomes" id="UP000839052"/>
    </source>
</evidence>
<dbReference type="InterPro" id="IPR043141">
    <property type="entry name" value="Ribosomal_uL10-like_sf"/>
</dbReference>
<evidence type="ECO:0000256" key="5">
    <source>
        <dbReference type="ARBA" id="ARBA00035202"/>
    </source>
</evidence>
<dbReference type="NCBIfam" id="NF000955">
    <property type="entry name" value="PRK00099.1-1"/>
    <property type="match status" value="1"/>
</dbReference>
<keyword evidence="3 6" id="KW-0689">Ribosomal protein</keyword>
<keyword evidence="6" id="KW-0699">rRNA-binding</keyword>
<comment type="subunit">
    <text evidence="6">Part of the ribosomal stalk of the 50S ribosomal subunit. The N-terminus interacts with L11 and the large rRNA to form the base of the stalk. The C-terminus forms an elongated spine to which L12 dimers bind in a sequential fashion forming a multimeric L10(L12)X complex.</text>
</comment>
<evidence type="ECO:0000256" key="3">
    <source>
        <dbReference type="ARBA" id="ARBA00022980"/>
    </source>
</evidence>
<proteinExistence type="inferred from homology"/>
<dbReference type="PANTHER" id="PTHR11560">
    <property type="entry name" value="39S RIBOSOMAL PROTEIN L10, MITOCHONDRIAL"/>
    <property type="match status" value="1"/>
</dbReference>
<dbReference type="EMBL" id="OU912926">
    <property type="protein sequence ID" value="CAG9934158.1"/>
    <property type="molecule type" value="Genomic_DNA"/>
</dbReference>
<evidence type="ECO:0000256" key="2">
    <source>
        <dbReference type="ARBA" id="ARBA00008889"/>
    </source>
</evidence>
<dbReference type="InterPro" id="IPR047865">
    <property type="entry name" value="Ribosomal_uL10_bac_type"/>
</dbReference>
<evidence type="ECO:0000313" key="7">
    <source>
        <dbReference type="EMBL" id="CAG9934158.1"/>
    </source>
</evidence>
<keyword evidence="6" id="KW-0694">RNA-binding</keyword>
<evidence type="ECO:0000256" key="1">
    <source>
        <dbReference type="ARBA" id="ARBA00002633"/>
    </source>
</evidence>
<name>A0ABM8Z2N4_9PROT</name>
<dbReference type="InterPro" id="IPR022973">
    <property type="entry name" value="Ribosomal_uL10_bac"/>
</dbReference>
<organism evidence="7 8">
    <name type="scientific">Candidatus Nitrotoga arctica</name>
    <dbReference type="NCBI Taxonomy" id="453162"/>
    <lineage>
        <taxon>Bacteria</taxon>
        <taxon>Pseudomonadati</taxon>
        <taxon>Pseudomonadota</taxon>
        <taxon>Betaproteobacteria</taxon>
        <taxon>Nitrosomonadales</taxon>
        <taxon>Gallionellaceae</taxon>
        <taxon>Candidatus Nitrotoga</taxon>
    </lineage>
</organism>
<dbReference type="CDD" id="cd05797">
    <property type="entry name" value="Ribosomal_L10"/>
    <property type="match status" value="1"/>
</dbReference>
<evidence type="ECO:0000256" key="4">
    <source>
        <dbReference type="ARBA" id="ARBA00023274"/>
    </source>
</evidence>
<comment type="function">
    <text evidence="1 6">Forms part of the ribosomal stalk, playing a central role in the interaction of the ribosome with GTP-bound translation factors.</text>
</comment>
<keyword evidence="4 6" id="KW-0687">Ribonucleoprotein</keyword>
<evidence type="ECO:0000256" key="6">
    <source>
        <dbReference type="HAMAP-Rule" id="MF_00362"/>
    </source>
</evidence>
<dbReference type="HAMAP" id="MF_00362">
    <property type="entry name" value="Ribosomal_uL10"/>
    <property type="match status" value="1"/>
</dbReference>
<gene>
    <name evidence="6 7" type="primary">rplJ</name>
    <name evidence="7" type="ORF">NTG6680_2909</name>
</gene>
<keyword evidence="8" id="KW-1185">Reference proteome</keyword>
<accession>A0ABM8Z2N4</accession>